<dbReference type="Proteomes" id="UP000032142">
    <property type="component" value="Unassembled WGS sequence"/>
</dbReference>
<feature type="transmembrane region" description="Helical" evidence="1">
    <location>
        <begin position="116"/>
        <end position="134"/>
    </location>
</feature>
<accession>A0A0B0P8C7</accession>
<evidence type="ECO:0000313" key="3">
    <source>
        <dbReference type="Proteomes" id="UP000032142"/>
    </source>
</evidence>
<name>A0A0B0P8C7_GOSAR</name>
<gene>
    <name evidence="2" type="ORF">F383_05469</name>
</gene>
<proteinExistence type="predicted"/>
<feature type="transmembrane region" description="Helical" evidence="1">
    <location>
        <begin position="90"/>
        <end position="110"/>
    </location>
</feature>
<keyword evidence="1" id="KW-0812">Transmembrane</keyword>
<sequence length="139" mass="14807">MTSLVLKAGKVHGGLYLANKNWPITLYPSLSKLFFRFSTFSSTTLSVATPPNFTTPYFLSPSSFITTLSSKGFGASSAVLYVAGNRNCMVTMLLLSPFVTTGAVMGIFSLLFPGDLVITGAVIAIFSGFAFWGLPKAPM</sequence>
<keyword evidence="1" id="KW-1133">Transmembrane helix</keyword>
<evidence type="ECO:0000256" key="1">
    <source>
        <dbReference type="SAM" id="Phobius"/>
    </source>
</evidence>
<organism evidence="2 3">
    <name type="scientific">Gossypium arboreum</name>
    <name type="common">Tree cotton</name>
    <name type="synonym">Gossypium nanking</name>
    <dbReference type="NCBI Taxonomy" id="29729"/>
    <lineage>
        <taxon>Eukaryota</taxon>
        <taxon>Viridiplantae</taxon>
        <taxon>Streptophyta</taxon>
        <taxon>Embryophyta</taxon>
        <taxon>Tracheophyta</taxon>
        <taxon>Spermatophyta</taxon>
        <taxon>Magnoliopsida</taxon>
        <taxon>eudicotyledons</taxon>
        <taxon>Gunneridae</taxon>
        <taxon>Pentapetalae</taxon>
        <taxon>rosids</taxon>
        <taxon>malvids</taxon>
        <taxon>Malvales</taxon>
        <taxon>Malvaceae</taxon>
        <taxon>Malvoideae</taxon>
        <taxon>Gossypium</taxon>
    </lineage>
</organism>
<keyword evidence="3" id="KW-1185">Reference proteome</keyword>
<reference evidence="3" key="1">
    <citation type="submission" date="2014-09" db="EMBL/GenBank/DDBJ databases">
        <authorList>
            <person name="Mudge J."/>
            <person name="Ramaraj T."/>
            <person name="Lindquist I.E."/>
            <person name="Bharti A.K."/>
            <person name="Sundararajan A."/>
            <person name="Cameron C.T."/>
            <person name="Woodward J.E."/>
            <person name="May G.D."/>
            <person name="Brubaker C."/>
            <person name="Broadhvest J."/>
            <person name="Wilkins T.A."/>
        </authorList>
    </citation>
    <scope>NUCLEOTIDE SEQUENCE</scope>
    <source>
        <strain evidence="3">cv. AKA8401</strain>
    </source>
</reference>
<evidence type="ECO:0000313" key="2">
    <source>
        <dbReference type="EMBL" id="KHG20344.1"/>
    </source>
</evidence>
<protein>
    <submittedName>
        <fullName evidence="2">Lactate utilization B</fullName>
    </submittedName>
</protein>
<keyword evidence="1" id="KW-0472">Membrane</keyword>
<dbReference type="EMBL" id="KN415475">
    <property type="protein sequence ID" value="KHG20344.1"/>
    <property type="molecule type" value="Genomic_DNA"/>
</dbReference>
<dbReference type="AlphaFoldDB" id="A0A0B0P8C7"/>